<evidence type="ECO:0000313" key="1">
    <source>
        <dbReference type="EMBL" id="QHU17661.1"/>
    </source>
</evidence>
<name>A0A6C0KKG6_9ZZZZ</name>
<dbReference type="AlphaFoldDB" id="A0A6C0KKG6"/>
<reference evidence="1" key="1">
    <citation type="journal article" date="2020" name="Nature">
        <title>Giant virus diversity and host interactions through global metagenomics.</title>
        <authorList>
            <person name="Schulz F."/>
            <person name="Roux S."/>
            <person name="Paez-Espino D."/>
            <person name="Jungbluth S."/>
            <person name="Walsh D.A."/>
            <person name="Denef V.J."/>
            <person name="McMahon K.D."/>
            <person name="Konstantinidis K.T."/>
            <person name="Eloe-Fadrosh E.A."/>
            <person name="Kyrpides N.C."/>
            <person name="Woyke T."/>
        </authorList>
    </citation>
    <scope>NUCLEOTIDE SEQUENCE</scope>
    <source>
        <strain evidence="1">GVMAG-S-3300012919-55</strain>
    </source>
</reference>
<accession>A0A6C0KKG6</accession>
<organism evidence="1">
    <name type="scientific">viral metagenome</name>
    <dbReference type="NCBI Taxonomy" id="1070528"/>
    <lineage>
        <taxon>unclassified sequences</taxon>
        <taxon>metagenomes</taxon>
        <taxon>organismal metagenomes</taxon>
    </lineage>
</organism>
<sequence length="169" mass="18289">MSGYEKGTQSTLGGGIPGKVECAFGNTMTGSQVSLNRHRLRKAFKTNKVKKAGNISSRCGPFRSAYQLGDPLSRQHARCGGCNQVNDVNSNVLKSKMADGILETDCDLTIFNVTPKQVPLASGNNKFVADSSLFTQFKQLKSINLTYNDITGGGDDHNTSYSFLNNLRS</sequence>
<dbReference type="EMBL" id="MN740917">
    <property type="protein sequence ID" value="QHU17661.1"/>
    <property type="molecule type" value="Genomic_DNA"/>
</dbReference>
<protein>
    <submittedName>
        <fullName evidence="1">Uncharacterized protein</fullName>
    </submittedName>
</protein>
<proteinExistence type="predicted"/>